<keyword evidence="4" id="KW-1185">Reference proteome</keyword>
<sequence>MPRLFIVAISYLLASHICFSQQLTSQQEAWLYRIVQKTPILKQNWNDSFHFNTLPFTTEKRGRKRLDYNAISYYQTHNPQSLQIDYDEIKSSSQGLITEATIKLTLWELNEELKKCINQHIDCNKALHEQLTSPLKQYLPKRGSKKRHAQIINIVIHPSLPIFKKIEELNDSNVDGLAQKNLLNTWSQIISDYSFNRSHHFFNILTGGQSLNSTTFLAAGEGSGTAGLLYEWELNPNDSTKTWYGKGIGLFTYQVRNYKDELRLQTHLTKQLKLDKDEDMALHTSLWGLDSSFKPMLIVTDDSVSYHLFAISAKSGLSPDRHLSNGISHVERIEEHRQRNIITPMKEIQSNSLLDKAYKNKQLTEAEITLLESEIDTLRKYEPDNINAIDYKKRLIDAKLSTLSKKEQRINELERSLTNKYKSISNAEKKLMEMEKLLGPSPQEWTKEDDIYTFKNGVTFDPTTQDLVFPARENERVIDVRLVSAGYTLEGKKKDEVQAYITITLAQERAIEPEKSQYTSIDTTLIKHYFPDEFVLTNLQLDSSTIAKTKTFNHYKFTIEQLAISDKLKSHSSNYTNRKREYQLPLTIDAQNRKTLIQFKSAGDTLLINCKAYADPVATRLSVASSQLREHLKVTSSSQSNNKYLIALRAMHALKAILATLDISYSDCSDENTYHNLQLNQKEFEIIFDSIKDK</sequence>
<keyword evidence="2" id="KW-0732">Signal</keyword>
<feature type="chain" id="PRO_5046030661" evidence="2">
    <location>
        <begin position="21"/>
        <end position="694"/>
    </location>
</feature>
<dbReference type="EMBL" id="JAENRR010000013">
    <property type="protein sequence ID" value="MBK3517169.1"/>
    <property type="molecule type" value="Genomic_DNA"/>
</dbReference>
<dbReference type="Proteomes" id="UP000605676">
    <property type="component" value="Unassembled WGS sequence"/>
</dbReference>
<dbReference type="RefSeq" id="WP_200464395.1">
    <property type="nucleotide sequence ID" value="NZ_JAENRR010000013.1"/>
</dbReference>
<proteinExistence type="predicted"/>
<gene>
    <name evidence="3" type="ORF">JIV24_07420</name>
</gene>
<name>A0ABS1HHQ7_9BACT</name>
<feature type="signal peptide" evidence="2">
    <location>
        <begin position="1"/>
        <end position="20"/>
    </location>
</feature>
<evidence type="ECO:0000313" key="3">
    <source>
        <dbReference type="EMBL" id="MBK3517169.1"/>
    </source>
</evidence>
<feature type="coiled-coil region" evidence="1">
    <location>
        <begin position="354"/>
        <end position="430"/>
    </location>
</feature>
<evidence type="ECO:0000313" key="4">
    <source>
        <dbReference type="Proteomes" id="UP000605676"/>
    </source>
</evidence>
<evidence type="ECO:0000256" key="2">
    <source>
        <dbReference type="SAM" id="SignalP"/>
    </source>
</evidence>
<reference evidence="3 4" key="1">
    <citation type="submission" date="2021-01" db="EMBL/GenBank/DDBJ databases">
        <title>Carboxyliciviraga sp.nov., isolated from coastal sediments.</title>
        <authorList>
            <person name="Lu D."/>
            <person name="Zhang T."/>
        </authorList>
    </citation>
    <scope>NUCLEOTIDE SEQUENCE [LARGE SCALE GENOMIC DNA]</scope>
    <source>
        <strain evidence="3 4">N1Y132</strain>
    </source>
</reference>
<organism evidence="3 4">
    <name type="scientific">Carboxylicivirga marina</name>
    <dbReference type="NCBI Taxonomy" id="2800988"/>
    <lineage>
        <taxon>Bacteria</taxon>
        <taxon>Pseudomonadati</taxon>
        <taxon>Bacteroidota</taxon>
        <taxon>Bacteroidia</taxon>
        <taxon>Marinilabiliales</taxon>
        <taxon>Marinilabiliaceae</taxon>
        <taxon>Carboxylicivirga</taxon>
    </lineage>
</organism>
<accession>A0ABS1HHQ7</accession>
<protein>
    <submittedName>
        <fullName evidence="3">Uncharacterized protein</fullName>
    </submittedName>
</protein>
<comment type="caution">
    <text evidence="3">The sequence shown here is derived from an EMBL/GenBank/DDBJ whole genome shotgun (WGS) entry which is preliminary data.</text>
</comment>
<keyword evidence="1" id="KW-0175">Coiled coil</keyword>
<evidence type="ECO:0000256" key="1">
    <source>
        <dbReference type="SAM" id="Coils"/>
    </source>
</evidence>